<accession>A0A0E0H5N3</accession>
<evidence type="ECO:0000313" key="3">
    <source>
        <dbReference type="Proteomes" id="UP000006591"/>
    </source>
</evidence>
<evidence type="ECO:0000313" key="2">
    <source>
        <dbReference type="EnsemblPlants" id="ONIVA04G23660.1"/>
    </source>
</evidence>
<dbReference type="Proteomes" id="UP000006591">
    <property type="component" value="Chromosome 4"/>
</dbReference>
<protein>
    <submittedName>
        <fullName evidence="2">Uncharacterized protein</fullName>
    </submittedName>
</protein>
<proteinExistence type="predicted"/>
<dbReference type="Gramene" id="ONIVA04G23660.1">
    <property type="protein sequence ID" value="ONIVA04G23660.1"/>
    <property type="gene ID" value="ONIVA04G23660"/>
</dbReference>
<organism evidence="2">
    <name type="scientific">Oryza nivara</name>
    <name type="common">Indian wild rice</name>
    <name type="synonym">Oryza sativa f. spontanea</name>
    <dbReference type="NCBI Taxonomy" id="4536"/>
    <lineage>
        <taxon>Eukaryota</taxon>
        <taxon>Viridiplantae</taxon>
        <taxon>Streptophyta</taxon>
        <taxon>Embryophyta</taxon>
        <taxon>Tracheophyta</taxon>
        <taxon>Spermatophyta</taxon>
        <taxon>Magnoliopsida</taxon>
        <taxon>Liliopsida</taxon>
        <taxon>Poales</taxon>
        <taxon>Poaceae</taxon>
        <taxon>BOP clade</taxon>
        <taxon>Oryzoideae</taxon>
        <taxon>Oryzeae</taxon>
        <taxon>Oryzinae</taxon>
        <taxon>Oryza</taxon>
    </lineage>
</organism>
<feature type="region of interest" description="Disordered" evidence="1">
    <location>
        <begin position="25"/>
        <end position="60"/>
    </location>
</feature>
<feature type="compositionally biased region" description="Basic residues" evidence="1">
    <location>
        <begin position="43"/>
        <end position="52"/>
    </location>
</feature>
<dbReference type="AlphaFoldDB" id="A0A0E0H5N3"/>
<reference evidence="2" key="2">
    <citation type="submission" date="2018-04" db="EMBL/GenBank/DDBJ databases">
        <title>OnivRS2 (Oryza nivara Reference Sequence Version 2).</title>
        <authorList>
            <person name="Zhang J."/>
            <person name="Kudrna D."/>
            <person name="Lee S."/>
            <person name="Talag J."/>
            <person name="Rajasekar S."/>
            <person name="Welchert J."/>
            <person name="Hsing Y.-I."/>
            <person name="Wing R.A."/>
        </authorList>
    </citation>
    <scope>NUCLEOTIDE SEQUENCE [LARGE SCALE GENOMIC DNA]</scope>
    <source>
        <strain evidence="2">SL10</strain>
    </source>
</reference>
<evidence type="ECO:0000256" key="1">
    <source>
        <dbReference type="SAM" id="MobiDB-lite"/>
    </source>
</evidence>
<dbReference type="HOGENOM" id="CLU_2281895_0_0_1"/>
<dbReference type="EnsemblPlants" id="ONIVA04G23660.1">
    <property type="protein sequence ID" value="ONIVA04G23660.1"/>
    <property type="gene ID" value="ONIVA04G23660"/>
</dbReference>
<feature type="compositionally biased region" description="Polar residues" evidence="1">
    <location>
        <begin position="25"/>
        <end position="41"/>
    </location>
</feature>
<keyword evidence="3" id="KW-1185">Reference proteome</keyword>
<feature type="region of interest" description="Disordered" evidence="1">
    <location>
        <begin position="1"/>
        <end position="20"/>
    </location>
</feature>
<sequence length="102" mass="11389">MPISMPPEPKRSSATDMASVFSTDTTSTFAALPNPKSTSYTPKPRRCRRRQRSAVQAVRRPSVMVGEGPTLTSWDGEAFNLWLQHREAFNKSSTKIMSKTTI</sequence>
<reference evidence="2" key="1">
    <citation type="submission" date="2015-04" db="UniProtKB">
        <authorList>
            <consortium name="EnsemblPlants"/>
        </authorList>
    </citation>
    <scope>IDENTIFICATION</scope>
    <source>
        <strain evidence="2">SL10</strain>
    </source>
</reference>
<name>A0A0E0H5N3_ORYNI</name>